<dbReference type="InterPro" id="IPR030999">
    <property type="entry name" value="Thiosulf_SoxX"/>
</dbReference>
<dbReference type="PROSITE" id="PS51007">
    <property type="entry name" value="CYTC"/>
    <property type="match status" value="1"/>
</dbReference>
<dbReference type="PIRSF" id="PIRSF024608">
    <property type="entry name" value="UCP024608"/>
    <property type="match status" value="1"/>
</dbReference>
<dbReference type="EMBL" id="AP012547">
    <property type="protein sequence ID" value="BAO30508.1"/>
    <property type="molecule type" value="Genomic_DNA"/>
</dbReference>
<protein>
    <submittedName>
        <fullName evidence="7">SoxX protein</fullName>
    </submittedName>
</protein>
<dbReference type="Gene3D" id="1.10.760.10">
    <property type="entry name" value="Cytochrome c-like domain"/>
    <property type="match status" value="1"/>
</dbReference>
<dbReference type="InterPro" id="IPR036909">
    <property type="entry name" value="Cyt_c-like_dom_sf"/>
</dbReference>
<gene>
    <name evidence="7" type="primary">soxX</name>
    <name evidence="7" type="ORF">SUTH_02729</name>
</gene>
<name>W0SL49_9PROT</name>
<keyword evidence="2 4" id="KW-0479">Metal-binding</keyword>
<dbReference type="STRING" id="1223802.SUTH_02729"/>
<proteinExistence type="predicted"/>
<dbReference type="HOGENOM" id="CLU_098286_0_0_4"/>
<keyword evidence="1 4" id="KW-0349">Heme</keyword>
<accession>W0SL49</accession>
<dbReference type="NCBIfam" id="TIGR04485">
    <property type="entry name" value="thiosulf_SoxX"/>
    <property type="match status" value="1"/>
</dbReference>
<evidence type="ECO:0000259" key="6">
    <source>
        <dbReference type="PROSITE" id="PS51007"/>
    </source>
</evidence>
<dbReference type="InterPro" id="IPR009056">
    <property type="entry name" value="Cyt_c-like_dom"/>
</dbReference>
<dbReference type="AlphaFoldDB" id="W0SL49"/>
<evidence type="ECO:0000256" key="1">
    <source>
        <dbReference type="ARBA" id="ARBA00022617"/>
    </source>
</evidence>
<organism evidence="7 8">
    <name type="scientific">Sulfuritalea hydrogenivorans sk43H</name>
    <dbReference type="NCBI Taxonomy" id="1223802"/>
    <lineage>
        <taxon>Bacteria</taxon>
        <taxon>Pseudomonadati</taxon>
        <taxon>Pseudomonadota</taxon>
        <taxon>Betaproteobacteria</taxon>
        <taxon>Nitrosomonadales</taxon>
        <taxon>Sterolibacteriaceae</taxon>
        <taxon>Sulfuritalea</taxon>
    </lineage>
</organism>
<dbReference type="GO" id="GO:0009055">
    <property type="term" value="F:electron transfer activity"/>
    <property type="evidence" value="ECO:0007669"/>
    <property type="project" value="InterPro"/>
</dbReference>
<evidence type="ECO:0000256" key="3">
    <source>
        <dbReference type="ARBA" id="ARBA00023004"/>
    </source>
</evidence>
<evidence type="ECO:0000313" key="7">
    <source>
        <dbReference type="EMBL" id="BAO30508.1"/>
    </source>
</evidence>
<evidence type="ECO:0000256" key="5">
    <source>
        <dbReference type="SAM" id="SignalP"/>
    </source>
</evidence>
<dbReference type="GO" id="GO:0046872">
    <property type="term" value="F:metal ion binding"/>
    <property type="evidence" value="ECO:0007669"/>
    <property type="project" value="UniProtKB-KW"/>
</dbReference>
<dbReference type="SUPFAM" id="SSF46626">
    <property type="entry name" value="Cytochrome c"/>
    <property type="match status" value="1"/>
</dbReference>
<dbReference type="GO" id="GO:0020037">
    <property type="term" value="F:heme binding"/>
    <property type="evidence" value="ECO:0007669"/>
    <property type="project" value="InterPro"/>
</dbReference>
<feature type="signal peptide" evidence="5">
    <location>
        <begin position="1"/>
        <end position="23"/>
    </location>
</feature>
<feature type="domain" description="Cytochrome c" evidence="6">
    <location>
        <begin position="92"/>
        <end position="199"/>
    </location>
</feature>
<dbReference type="KEGG" id="shd:SUTH_02729"/>
<feature type="chain" id="PRO_5004795533" evidence="5">
    <location>
        <begin position="24"/>
        <end position="204"/>
    </location>
</feature>
<dbReference type="InterPro" id="IPR016823">
    <property type="entry name" value="Thiosulf_SoxX_II"/>
</dbReference>
<keyword evidence="3 4" id="KW-0408">Iron</keyword>
<reference evidence="7 8" key="1">
    <citation type="journal article" date="2014" name="Syst. Appl. Microbiol.">
        <title>Complete genomes of freshwater sulfur oxidizers Sulfuricella denitrificans skB26 and Sulfuritalea hydrogenivorans sk43H: genetic insights into the sulfur oxidation pathway of betaproteobacteria.</title>
        <authorList>
            <person name="Watanabe T."/>
            <person name="Kojima H."/>
            <person name="Fukui M."/>
        </authorList>
    </citation>
    <scope>NUCLEOTIDE SEQUENCE [LARGE SCALE GENOMIC DNA]</scope>
    <source>
        <strain evidence="7">DSM22779</strain>
    </source>
</reference>
<dbReference type="OrthoDB" id="8562939at2"/>
<keyword evidence="8" id="KW-1185">Reference proteome</keyword>
<keyword evidence="5" id="KW-0732">Signal</keyword>
<evidence type="ECO:0000256" key="2">
    <source>
        <dbReference type="ARBA" id="ARBA00022723"/>
    </source>
</evidence>
<evidence type="ECO:0000256" key="4">
    <source>
        <dbReference type="PROSITE-ProRule" id="PRU00433"/>
    </source>
</evidence>
<sequence length="204" mass="22146">MTKKILLALLAAPLLTAALPASADGDYRTKAIATLRKDFQPRGQASLDRLAEDGLQTVCNRTGNKPPEYLAKQMEADQLAGVKFPADGQLMGDWKEGEKLAQSGRGFTWTDNPGLPVGGNCYNCHQIAPKETSFGTVGPSLFRFGKLRGNTPDMQKYAYSKIYNAKAFNLCSEMPRFGHAGALGEKQIKDLVALLLDPESPVNK</sequence>
<dbReference type="Proteomes" id="UP000031637">
    <property type="component" value="Chromosome"/>
</dbReference>
<evidence type="ECO:0000313" key="8">
    <source>
        <dbReference type="Proteomes" id="UP000031637"/>
    </source>
</evidence>
<dbReference type="RefSeq" id="WP_041099963.1">
    <property type="nucleotide sequence ID" value="NZ_AP012547.1"/>
</dbReference>